<feature type="region of interest" description="Disordered" evidence="1">
    <location>
        <begin position="160"/>
        <end position="194"/>
    </location>
</feature>
<gene>
    <name evidence="2" type="ORF">O181_094264</name>
</gene>
<proteinExistence type="predicted"/>
<comment type="caution">
    <text evidence="2">The sequence shown here is derived from an EMBL/GenBank/DDBJ whole genome shotgun (WGS) entry which is preliminary data.</text>
</comment>
<dbReference type="AlphaFoldDB" id="A0A9Q3J2U8"/>
<organism evidence="2 3">
    <name type="scientific">Austropuccinia psidii MF-1</name>
    <dbReference type="NCBI Taxonomy" id="1389203"/>
    <lineage>
        <taxon>Eukaryota</taxon>
        <taxon>Fungi</taxon>
        <taxon>Dikarya</taxon>
        <taxon>Basidiomycota</taxon>
        <taxon>Pucciniomycotina</taxon>
        <taxon>Pucciniomycetes</taxon>
        <taxon>Pucciniales</taxon>
        <taxon>Sphaerophragmiaceae</taxon>
        <taxon>Austropuccinia</taxon>
    </lineage>
</organism>
<protein>
    <submittedName>
        <fullName evidence="2">Uncharacterized protein</fullName>
    </submittedName>
</protein>
<evidence type="ECO:0000313" key="2">
    <source>
        <dbReference type="EMBL" id="MBW0554549.1"/>
    </source>
</evidence>
<name>A0A9Q3J2U8_9BASI</name>
<dbReference type="OrthoDB" id="2519218at2759"/>
<evidence type="ECO:0000256" key="1">
    <source>
        <dbReference type="SAM" id="MobiDB-lite"/>
    </source>
</evidence>
<feature type="compositionally biased region" description="Basic and acidic residues" evidence="1">
    <location>
        <begin position="17"/>
        <end position="27"/>
    </location>
</feature>
<sequence>MKDITKKIKNPPAQEAHVNEAPKEVNPMKDVLDQLKELSEAVNPPKKVWKDKPNTQGSGLAPNAQPFRPRNTQAPLPANYQPYVPAQLYPRPPLRCYYCFENGHSLTRCSYLAEDMEKRILSRQGLNFLYPNFQRVPSEGTKSPKDLVREFDKEQKEVSNKLIEMERPLSRPEDQNIVELKKEEKEVSISQVED</sequence>
<keyword evidence="3" id="KW-1185">Reference proteome</keyword>
<evidence type="ECO:0000313" key="3">
    <source>
        <dbReference type="Proteomes" id="UP000765509"/>
    </source>
</evidence>
<accession>A0A9Q3J2U8</accession>
<feature type="region of interest" description="Disordered" evidence="1">
    <location>
        <begin position="1"/>
        <end position="27"/>
    </location>
</feature>
<dbReference type="Proteomes" id="UP000765509">
    <property type="component" value="Unassembled WGS sequence"/>
</dbReference>
<dbReference type="EMBL" id="AVOT02061269">
    <property type="protein sequence ID" value="MBW0554549.1"/>
    <property type="molecule type" value="Genomic_DNA"/>
</dbReference>
<feature type="compositionally biased region" description="Basic and acidic residues" evidence="1">
    <location>
        <begin position="160"/>
        <end position="187"/>
    </location>
</feature>
<feature type="region of interest" description="Disordered" evidence="1">
    <location>
        <begin position="40"/>
        <end position="70"/>
    </location>
</feature>
<reference evidence="2" key="1">
    <citation type="submission" date="2021-03" db="EMBL/GenBank/DDBJ databases">
        <title>Draft genome sequence of rust myrtle Austropuccinia psidii MF-1, a brazilian biotype.</title>
        <authorList>
            <person name="Quecine M.C."/>
            <person name="Pachon D.M.R."/>
            <person name="Bonatelli M.L."/>
            <person name="Correr F.H."/>
            <person name="Franceschini L.M."/>
            <person name="Leite T.F."/>
            <person name="Margarido G.R.A."/>
            <person name="Almeida C.A."/>
            <person name="Ferrarezi J.A."/>
            <person name="Labate C.A."/>
        </authorList>
    </citation>
    <scope>NUCLEOTIDE SEQUENCE</scope>
    <source>
        <strain evidence="2">MF-1</strain>
    </source>
</reference>